<organism evidence="9 10">
    <name type="scientific">Ligilactobacillus ruminis DSM 20403 = NBRC 102161</name>
    <dbReference type="NCBI Taxonomy" id="1423798"/>
    <lineage>
        <taxon>Bacteria</taxon>
        <taxon>Bacillati</taxon>
        <taxon>Bacillota</taxon>
        <taxon>Bacilli</taxon>
        <taxon>Lactobacillales</taxon>
        <taxon>Lactobacillaceae</taxon>
        <taxon>Ligilactobacillus</taxon>
    </lineage>
</organism>
<evidence type="ECO:0000313" key="10">
    <source>
        <dbReference type="Proteomes" id="UP000182635"/>
    </source>
</evidence>
<feature type="domain" description="ABC transporter" evidence="8">
    <location>
        <begin position="25"/>
        <end position="264"/>
    </location>
</feature>
<dbReference type="Gene3D" id="3.40.50.300">
    <property type="entry name" value="P-loop containing nucleotide triphosphate hydrolases"/>
    <property type="match status" value="1"/>
</dbReference>
<dbReference type="GO" id="GO:0016020">
    <property type="term" value="C:membrane"/>
    <property type="evidence" value="ECO:0007669"/>
    <property type="project" value="InterPro"/>
</dbReference>
<evidence type="ECO:0000256" key="6">
    <source>
        <dbReference type="ARBA" id="ARBA00022967"/>
    </source>
</evidence>
<evidence type="ECO:0000256" key="3">
    <source>
        <dbReference type="ARBA" id="ARBA00022592"/>
    </source>
</evidence>
<dbReference type="InterPro" id="IPR027417">
    <property type="entry name" value="P-loop_NTPase"/>
</dbReference>
<dbReference type="NCBIfam" id="TIGR00972">
    <property type="entry name" value="3a0107s01c2"/>
    <property type="match status" value="1"/>
</dbReference>
<dbReference type="AlphaFoldDB" id="A0A1I2QNK9"/>
<dbReference type="SUPFAM" id="SSF52540">
    <property type="entry name" value="P-loop containing nucleoside triphosphate hydrolases"/>
    <property type="match status" value="1"/>
</dbReference>
<evidence type="ECO:0000256" key="2">
    <source>
        <dbReference type="ARBA" id="ARBA00022475"/>
    </source>
</evidence>
<dbReference type="PANTHER" id="PTHR43423">
    <property type="entry name" value="ABC TRANSPORTER I FAMILY MEMBER 17"/>
    <property type="match status" value="1"/>
</dbReference>
<keyword evidence="2" id="KW-1003">Cell membrane</keyword>
<gene>
    <name evidence="9" type="ORF">SAMN02910432_00718</name>
</gene>
<dbReference type="PROSITE" id="PS50893">
    <property type="entry name" value="ABC_TRANSPORTER_2"/>
    <property type="match status" value="1"/>
</dbReference>
<dbReference type="Pfam" id="PF00005">
    <property type="entry name" value="ABC_tran"/>
    <property type="match status" value="1"/>
</dbReference>
<dbReference type="OrthoDB" id="9802185at2"/>
<evidence type="ECO:0000256" key="4">
    <source>
        <dbReference type="ARBA" id="ARBA00022741"/>
    </source>
</evidence>
<proteinExistence type="predicted"/>
<keyword evidence="7" id="KW-0472">Membrane</keyword>
<dbReference type="CDD" id="cd03260">
    <property type="entry name" value="ABC_PstB_phosphate_transporter"/>
    <property type="match status" value="1"/>
</dbReference>
<keyword evidence="1" id="KW-0813">Transport</keyword>
<keyword evidence="5 9" id="KW-0067">ATP-binding</keyword>
<name>A0A1I2QNK9_9LACO</name>
<evidence type="ECO:0000313" key="9">
    <source>
        <dbReference type="EMBL" id="SFG28899.1"/>
    </source>
</evidence>
<evidence type="ECO:0000256" key="5">
    <source>
        <dbReference type="ARBA" id="ARBA00022840"/>
    </source>
</evidence>
<dbReference type="PANTHER" id="PTHR43423:SF10">
    <property type="entry name" value="PHOSPHATE IMPORT ATP-BINDING PROTEIN PSTB 2"/>
    <property type="match status" value="1"/>
</dbReference>
<dbReference type="SMART" id="SM00382">
    <property type="entry name" value="AAA"/>
    <property type="match status" value="1"/>
</dbReference>
<reference evidence="10" key="1">
    <citation type="submission" date="2016-10" db="EMBL/GenBank/DDBJ databases">
        <authorList>
            <person name="Varghese N."/>
            <person name="Submissions S."/>
        </authorList>
    </citation>
    <scope>NUCLEOTIDE SEQUENCE [LARGE SCALE GENOMIC DNA]</scope>
    <source>
        <strain evidence="10">DSM 20403</strain>
    </source>
</reference>
<dbReference type="InterPro" id="IPR017871">
    <property type="entry name" value="ABC_transporter-like_CS"/>
</dbReference>
<dbReference type="EMBL" id="FOPI01000009">
    <property type="protein sequence ID" value="SFG28899.1"/>
    <property type="molecule type" value="Genomic_DNA"/>
</dbReference>
<dbReference type="InterPro" id="IPR005670">
    <property type="entry name" value="PstB-like"/>
</dbReference>
<dbReference type="GO" id="GO:0035435">
    <property type="term" value="P:phosphate ion transmembrane transport"/>
    <property type="evidence" value="ECO:0007669"/>
    <property type="project" value="InterPro"/>
</dbReference>
<dbReference type="Proteomes" id="UP000182635">
    <property type="component" value="Unassembled WGS sequence"/>
</dbReference>
<keyword evidence="3" id="KW-0592">Phosphate transport</keyword>
<dbReference type="PROSITE" id="PS00211">
    <property type="entry name" value="ABC_TRANSPORTER_1"/>
    <property type="match status" value="1"/>
</dbReference>
<dbReference type="GO" id="GO:0005315">
    <property type="term" value="F:phosphate transmembrane transporter activity"/>
    <property type="evidence" value="ECO:0007669"/>
    <property type="project" value="InterPro"/>
</dbReference>
<sequence>MDALKYDLKDTYIVRFNQKETEIAMTTNNLQVFYGNKQAFFDGNMQFPKNRITALIGASGSGKSTFLRSLNRMNDDVARVEGQIMYRGIDINSRNINVYEMRKHVGMVFQRPNPFSKSIRDNITFALKEKGLKDKVEQDRIVEESLKGAALWDEVKDDLDKSALALSGGQQQRLCIARAIAMKPDILLMDEPCSALDPISTLKVEETMLKLKERYTIIIVTHNMQQASRVSDYTAFFHMGHVIEYDKTKHIFTNPAIKATEDYVSGNFG</sequence>
<dbReference type="GO" id="GO:0016887">
    <property type="term" value="F:ATP hydrolysis activity"/>
    <property type="evidence" value="ECO:0007669"/>
    <property type="project" value="InterPro"/>
</dbReference>
<protein>
    <submittedName>
        <fullName evidence="9">Phosphate transport system ATP-binding protein</fullName>
    </submittedName>
</protein>
<dbReference type="InterPro" id="IPR003593">
    <property type="entry name" value="AAA+_ATPase"/>
</dbReference>
<dbReference type="InterPro" id="IPR003439">
    <property type="entry name" value="ABC_transporter-like_ATP-bd"/>
</dbReference>
<keyword evidence="6" id="KW-1278">Translocase</keyword>
<dbReference type="GO" id="GO:0005524">
    <property type="term" value="F:ATP binding"/>
    <property type="evidence" value="ECO:0007669"/>
    <property type="project" value="UniProtKB-KW"/>
</dbReference>
<evidence type="ECO:0000256" key="1">
    <source>
        <dbReference type="ARBA" id="ARBA00022448"/>
    </source>
</evidence>
<evidence type="ECO:0000256" key="7">
    <source>
        <dbReference type="ARBA" id="ARBA00023136"/>
    </source>
</evidence>
<accession>A0A1I2QNK9</accession>
<keyword evidence="4" id="KW-0547">Nucleotide-binding</keyword>
<evidence type="ECO:0000259" key="8">
    <source>
        <dbReference type="PROSITE" id="PS50893"/>
    </source>
</evidence>